<gene>
    <name evidence="1" type="ORF">XNOV1_A028192</name>
</gene>
<protein>
    <submittedName>
        <fullName evidence="1">Uncharacterized protein</fullName>
    </submittedName>
</protein>
<accession>A0AAV1HM93</accession>
<evidence type="ECO:0000313" key="2">
    <source>
        <dbReference type="Proteomes" id="UP001178508"/>
    </source>
</evidence>
<evidence type="ECO:0000313" key="1">
    <source>
        <dbReference type="EMBL" id="CAJ1087078.1"/>
    </source>
</evidence>
<proteinExistence type="predicted"/>
<sequence length="94" mass="10211">MSRCSQVVQGLIKAFMIHAAPTIPTAPIDKTPPRSAFNWLVALSENSEGNQDELPSRSDLCLRFTVCHKSCSMSTEREAEESGVQKAISGTAML</sequence>
<reference evidence="1" key="1">
    <citation type="submission" date="2023-08" db="EMBL/GenBank/DDBJ databases">
        <authorList>
            <person name="Alioto T."/>
            <person name="Alioto T."/>
            <person name="Gomez Garrido J."/>
        </authorList>
    </citation>
    <scope>NUCLEOTIDE SEQUENCE</scope>
</reference>
<feature type="non-terminal residue" evidence="1">
    <location>
        <position position="94"/>
    </location>
</feature>
<dbReference type="Proteomes" id="UP001178508">
    <property type="component" value="Chromosome 24"/>
</dbReference>
<keyword evidence="2" id="KW-1185">Reference proteome</keyword>
<dbReference type="EMBL" id="OY660887">
    <property type="protein sequence ID" value="CAJ1087078.1"/>
    <property type="molecule type" value="Genomic_DNA"/>
</dbReference>
<organism evidence="1 2">
    <name type="scientific">Xyrichtys novacula</name>
    <name type="common">Pearly razorfish</name>
    <name type="synonym">Hemipteronotus novacula</name>
    <dbReference type="NCBI Taxonomy" id="13765"/>
    <lineage>
        <taxon>Eukaryota</taxon>
        <taxon>Metazoa</taxon>
        <taxon>Chordata</taxon>
        <taxon>Craniata</taxon>
        <taxon>Vertebrata</taxon>
        <taxon>Euteleostomi</taxon>
        <taxon>Actinopterygii</taxon>
        <taxon>Neopterygii</taxon>
        <taxon>Teleostei</taxon>
        <taxon>Neoteleostei</taxon>
        <taxon>Acanthomorphata</taxon>
        <taxon>Eupercaria</taxon>
        <taxon>Labriformes</taxon>
        <taxon>Labridae</taxon>
        <taxon>Xyrichtys</taxon>
    </lineage>
</organism>
<name>A0AAV1HM93_XYRNO</name>
<dbReference type="AlphaFoldDB" id="A0AAV1HM93"/>